<protein>
    <submittedName>
        <fullName evidence="6">TetR family transcriptional regulator</fullName>
    </submittedName>
</protein>
<dbReference type="InterPro" id="IPR050109">
    <property type="entry name" value="HTH-type_TetR-like_transc_reg"/>
</dbReference>
<dbReference type="Proteomes" id="UP000608923">
    <property type="component" value="Unassembled WGS sequence"/>
</dbReference>
<dbReference type="Pfam" id="PF00440">
    <property type="entry name" value="TetR_N"/>
    <property type="match status" value="1"/>
</dbReference>
<accession>A0A8H9M735</accession>
<dbReference type="EMBL" id="BMZN01000001">
    <property type="protein sequence ID" value="GHC36657.1"/>
    <property type="molecule type" value="Genomic_DNA"/>
</dbReference>
<feature type="DNA-binding region" description="H-T-H motif" evidence="4">
    <location>
        <begin position="37"/>
        <end position="56"/>
    </location>
</feature>
<dbReference type="AlphaFoldDB" id="A0A8H9M735"/>
<dbReference type="GO" id="GO:0000976">
    <property type="term" value="F:transcription cis-regulatory region binding"/>
    <property type="evidence" value="ECO:0007669"/>
    <property type="project" value="TreeGrafter"/>
</dbReference>
<evidence type="ECO:0000259" key="5">
    <source>
        <dbReference type="PROSITE" id="PS50977"/>
    </source>
</evidence>
<name>A0A8H9M735_9BURK</name>
<feature type="domain" description="HTH tetR-type" evidence="5">
    <location>
        <begin position="14"/>
        <end position="74"/>
    </location>
</feature>
<evidence type="ECO:0000313" key="7">
    <source>
        <dbReference type="Proteomes" id="UP000608923"/>
    </source>
</evidence>
<evidence type="ECO:0000256" key="2">
    <source>
        <dbReference type="ARBA" id="ARBA00023125"/>
    </source>
</evidence>
<keyword evidence="2 4" id="KW-0238">DNA-binding</keyword>
<dbReference type="SUPFAM" id="SSF48498">
    <property type="entry name" value="Tetracyclin repressor-like, C-terminal domain"/>
    <property type="match status" value="1"/>
</dbReference>
<dbReference type="GO" id="GO:0045892">
    <property type="term" value="P:negative regulation of DNA-templated transcription"/>
    <property type="evidence" value="ECO:0007669"/>
    <property type="project" value="InterPro"/>
</dbReference>
<dbReference type="Gene3D" id="1.10.10.60">
    <property type="entry name" value="Homeodomain-like"/>
    <property type="match status" value="1"/>
</dbReference>
<keyword evidence="3" id="KW-0804">Transcription</keyword>
<dbReference type="InterPro" id="IPR036271">
    <property type="entry name" value="Tet_transcr_reg_TetR-rel_C_sf"/>
</dbReference>
<reference evidence="7" key="1">
    <citation type="journal article" date="2019" name="Int. J. Syst. Evol. Microbiol.">
        <title>The Global Catalogue of Microorganisms (GCM) 10K type strain sequencing project: providing services to taxonomists for standard genome sequencing and annotation.</title>
        <authorList>
            <consortium name="The Broad Institute Genomics Platform"/>
            <consortium name="The Broad Institute Genome Sequencing Center for Infectious Disease"/>
            <person name="Wu L."/>
            <person name="Ma J."/>
        </authorList>
    </citation>
    <scope>NUCLEOTIDE SEQUENCE [LARGE SCALE GENOMIC DNA]</scope>
    <source>
        <strain evidence="7">KCTC 42083</strain>
    </source>
</reference>
<dbReference type="Pfam" id="PF02909">
    <property type="entry name" value="TetR_C_1"/>
    <property type="match status" value="1"/>
</dbReference>
<keyword evidence="1" id="KW-0805">Transcription regulation</keyword>
<dbReference type="InterPro" id="IPR001647">
    <property type="entry name" value="HTH_TetR"/>
</dbReference>
<comment type="caution">
    <text evidence="6">The sequence shown here is derived from an EMBL/GenBank/DDBJ whole genome shotgun (WGS) entry which is preliminary data.</text>
</comment>
<dbReference type="Gene3D" id="1.10.357.10">
    <property type="entry name" value="Tetracycline Repressor, domain 2"/>
    <property type="match status" value="1"/>
</dbReference>
<sequence>MAQASSAPATRTRKLNKDELVVLAVTLMEEAGASSFSLRKLGERVGCDPMAVLYHFKSKEGLLRGMADYLTGRILAVDPSLPWTARLYELAQQYRELALKHPQTFQQMQRFLNTGKADYVVLEQVYQALRDGGLSDAEIPAACVGWYAALYGLIQGELGGLIRPVTQEELHELEQWPADDVPMLRQILPRFVNLQSEQVFKMMMELIHDGLIAHAGKAATPSRINHPQIT</sequence>
<evidence type="ECO:0000256" key="1">
    <source>
        <dbReference type="ARBA" id="ARBA00023015"/>
    </source>
</evidence>
<evidence type="ECO:0000313" key="6">
    <source>
        <dbReference type="EMBL" id="GHC36657.1"/>
    </source>
</evidence>
<organism evidence="6 7">
    <name type="scientific">Alcaligenes pakistanensis</name>
    <dbReference type="NCBI Taxonomy" id="1482717"/>
    <lineage>
        <taxon>Bacteria</taxon>
        <taxon>Pseudomonadati</taxon>
        <taxon>Pseudomonadota</taxon>
        <taxon>Betaproteobacteria</taxon>
        <taxon>Burkholderiales</taxon>
        <taxon>Alcaligenaceae</taxon>
        <taxon>Alcaligenes</taxon>
    </lineage>
</organism>
<keyword evidence="7" id="KW-1185">Reference proteome</keyword>
<evidence type="ECO:0000256" key="4">
    <source>
        <dbReference type="PROSITE-ProRule" id="PRU00335"/>
    </source>
</evidence>
<dbReference type="PANTHER" id="PTHR30055:SF234">
    <property type="entry name" value="HTH-TYPE TRANSCRIPTIONAL REGULATOR BETI"/>
    <property type="match status" value="1"/>
</dbReference>
<dbReference type="PANTHER" id="PTHR30055">
    <property type="entry name" value="HTH-TYPE TRANSCRIPTIONAL REGULATOR RUTR"/>
    <property type="match status" value="1"/>
</dbReference>
<dbReference type="PROSITE" id="PS50977">
    <property type="entry name" value="HTH_TETR_2"/>
    <property type="match status" value="1"/>
</dbReference>
<proteinExistence type="predicted"/>
<dbReference type="SUPFAM" id="SSF46689">
    <property type="entry name" value="Homeodomain-like"/>
    <property type="match status" value="1"/>
</dbReference>
<evidence type="ECO:0000256" key="3">
    <source>
        <dbReference type="ARBA" id="ARBA00023163"/>
    </source>
</evidence>
<dbReference type="GO" id="GO:0003700">
    <property type="term" value="F:DNA-binding transcription factor activity"/>
    <property type="evidence" value="ECO:0007669"/>
    <property type="project" value="TreeGrafter"/>
</dbReference>
<dbReference type="InterPro" id="IPR009057">
    <property type="entry name" value="Homeodomain-like_sf"/>
</dbReference>
<dbReference type="InterPro" id="IPR004111">
    <property type="entry name" value="Repressor_TetR_C"/>
</dbReference>
<gene>
    <name evidence="6" type="ORF">GCM10010096_02420</name>
</gene>